<dbReference type="AlphaFoldDB" id="D9PKS8"/>
<protein>
    <submittedName>
        <fullName evidence="2">Membrane-associated protein</fullName>
    </submittedName>
</protein>
<reference evidence="2" key="1">
    <citation type="submission" date="2010-07" db="EMBL/GenBank/DDBJ databases">
        <authorList>
            <consortium name="CONSOLIDER consortium CSD2007-00005"/>
            <person name="Guazzaroni M.-E."/>
            <person name="Richter M."/>
            <person name="Garcia-Salamanca A."/>
            <person name="Yarza P."/>
            <person name="Ferrer M."/>
        </authorList>
    </citation>
    <scope>NUCLEOTIDE SEQUENCE</scope>
</reference>
<name>D9PKS8_9ZZZZ</name>
<organism evidence="2">
    <name type="scientific">sediment metagenome</name>
    <dbReference type="NCBI Taxonomy" id="749907"/>
    <lineage>
        <taxon>unclassified sequences</taxon>
        <taxon>metagenomes</taxon>
        <taxon>ecological metagenomes</taxon>
    </lineage>
</organism>
<accession>D9PKS8</accession>
<gene>
    <name evidence="2" type="ORF">LDC_2147</name>
</gene>
<reference evidence="2" key="2">
    <citation type="journal article" date="2011" name="Microb. Ecol.">
        <title>Taxonomic and Functional Metagenomic Profiling of the Microbial Community in the Anoxic Sediment of a Sub-saline Shallow Lake (Laguna de Carrizo, Central Spain).</title>
        <authorList>
            <person name="Ferrer M."/>
            <person name="Guazzaroni M.E."/>
            <person name="Richter M."/>
            <person name="Garcia-Salamanca A."/>
            <person name="Yarza P."/>
            <person name="Suarez-Suarez A."/>
            <person name="Solano J."/>
            <person name="Alcaide M."/>
            <person name="van Dillewijn P."/>
            <person name="Molina-Henares M.A."/>
            <person name="Lopez-Cortes N."/>
            <person name="Al-Ramahi Y."/>
            <person name="Guerrero C."/>
            <person name="Acosta A."/>
            <person name="de Eugenio L.I."/>
            <person name="Martinez V."/>
            <person name="Marques S."/>
            <person name="Rojo F."/>
            <person name="Santero E."/>
            <person name="Genilloud O."/>
            <person name="Perez-Perez J."/>
            <person name="Rossello-Mora R."/>
            <person name="Ramos J.L."/>
        </authorList>
    </citation>
    <scope>NUCLEOTIDE SEQUENCE</scope>
</reference>
<keyword evidence="1" id="KW-0472">Membrane</keyword>
<sequence>MEYSKFIKYNIIGGVLWISVFSLAGFFFGNIPFIKENFHYAIFAIIFLSLVPVVYEFIQNKRHPDVPGVKTKTLEKIVNE</sequence>
<keyword evidence="1" id="KW-1133">Transmembrane helix</keyword>
<dbReference type="EMBL" id="ADZX01000636">
    <property type="protein sequence ID" value="EFK95861.1"/>
    <property type="molecule type" value="Genomic_DNA"/>
</dbReference>
<feature type="transmembrane region" description="Helical" evidence="1">
    <location>
        <begin position="40"/>
        <end position="58"/>
    </location>
</feature>
<feature type="transmembrane region" description="Helical" evidence="1">
    <location>
        <begin position="12"/>
        <end position="34"/>
    </location>
</feature>
<comment type="caution">
    <text evidence="2">The sequence shown here is derived from an EMBL/GenBank/DDBJ whole genome shotgun (WGS) entry which is preliminary data.</text>
</comment>
<evidence type="ECO:0000313" key="2">
    <source>
        <dbReference type="EMBL" id="EFK95861.1"/>
    </source>
</evidence>
<keyword evidence="1" id="KW-0812">Transmembrane</keyword>
<proteinExistence type="predicted"/>
<evidence type="ECO:0000256" key="1">
    <source>
        <dbReference type="SAM" id="Phobius"/>
    </source>
</evidence>